<dbReference type="Proteomes" id="UP000186455">
    <property type="component" value="Unassembled WGS sequence"/>
</dbReference>
<dbReference type="EMBL" id="LFBV01000005">
    <property type="protein sequence ID" value="OKH93107.1"/>
    <property type="molecule type" value="Genomic_DNA"/>
</dbReference>
<keyword evidence="4" id="KW-1185">Reference proteome</keyword>
<feature type="compositionally biased region" description="Gly residues" evidence="1">
    <location>
        <begin position="164"/>
        <end position="183"/>
    </location>
</feature>
<feature type="region of interest" description="Disordered" evidence="1">
    <location>
        <begin position="121"/>
        <end position="189"/>
    </location>
</feature>
<dbReference type="Pfam" id="PF06259">
    <property type="entry name" value="Abhydrolase_8"/>
    <property type="match status" value="1"/>
</dbReference>
<proteinExistence type="predicted"/>
<evidence type="ECO:0000313" key="3">
    <source>
        <dbReference type="EMBL" id="OKH93107.1"/>
    </source>
</evidence>
<dbReference type="AlphaFoldDB" id="A0A1Q4V5L7"/>
<feature type="domain" description="DUF1023" evidence="2">
    <location>
        <begin position="357"/>
        <end position="533"/>
    </location>
</feature>
<accession>A0A1Q4V5L7</accession>
<name>A0A1Q4V5L7_9ACTN</name>
<organism evidence="3 4">
    <name type="scientific">Streptomyces uncialis</name>
    <dbReference type="NCBI Taxonomy" id="1048205"/>
    <lineage>
        <taxon>Bacteria</taxon>
        <taxon>Bacillati</taxon>
        <taxon>Actinomycetota</taxon>
        <taxon>Actinomycetes</taxon>
        <taxon>Kitasatosporales</taxon>
        <taxon>Streptomycetaceae</taxon>
        <taxon>Streptomyces</taxon>
    </lineage>
</organism>
<reference evidence="3 4" key="1">
    <citation type="submission" date="2015-06" db="EMBL/GenBank/DDBJ databases">
        <title>Cloning and characterization of the uncialamcin biosynthetic gene cluster.</title>
        <authorList>
            <person name="Yan X."/>
            <person name="Huang T."/>
            <person name="Ge H."/>
            <person name="Shen B."/>
        </authorList>
    </citation>
    <scope>NUCLEOTIDE SEQUENCE [LARGE SCALE GENOMIC DNA]</scope>
    <source>
        <strain evidence="3 4">DCA2648</strain>
    </source>
</reference>
<dbReference type="STRING" id="1048205.AB852_21855"/>
<dbReference type="RefSeq" id="WP_073791400.1">
    <property type="nucleotide sequence ID" value="NZ_JAPEPH010000002.1"/>
</dbReference>
<evidence type="ECO:0000313" key="4">
    <source>
        <dbReference type="Proteomes" id="UP000186455"/>
    </source>
</evidence>
<feature type="region of interest" description="Disordered" evidence="1">
    <location>
        <begin position="582"/>
        <end position="612"/>
    </location>
</feature>
<comment type="caution">
    <text evidence="3">The sequence shown here is derived from an EMBL/GenBank/DDBJ whole genome shotgun (WGS) entry which is preliminary data.</text>
</comment>
<dbReference type="InterPro" id="IPR010427">
    <property type="entry name" value="DUF1023"/>
</dbReference>
<protein>
    <recommendedName>
        <fullName evidence="2">DUF1023 domain-containing protein</fullName>
    </recommendedName>
</protein>
<gene>
    <name evidence="3" type="ORF">AB852_21855</name>
</gene>
<evidence type="ECO:0000256" key="1">
    <source>
        <dbReference type="SAM" id="MobiDB-lite"/>
    </source>
</evidence>
<evidence type="ECO:0000259" key="2">
    <source>
        <dbReference type="Pfam" id="PF06259"/>
    </source>
</evidence>
<sequence>MTSALTWQQLRDLTLTELDDAADGWAAVARRADAAGTQVDGDMAGTLSKSQESESAKSAVGRLKRLSGNFDYLRTECGLIRSAVNGLSQELAAPKRRLGAALDDAGANSYTVNEDGSVAYPSGGKNAMTGGPNPGGTAFGNNGMLAPPGASNGGLSGPRLGTQGPYGPGLGGGPTLTPGGGQPIKGVYEPNPHQARAQEIADSIAHALREAREIDGRYQKALGELKAAPGLTVDAKTWADMAADAGTVRSAARTYLLDEVPLDKPAAARESWWAGLSQEQREEYLAVYPDVIGNLDGIPSVVRDEANRENLQLLIAKLEGQGDEKSQSQLGGLKEIDRQLQEGSRPPMMLLGIGDEGNGRAIVSYGNPDTSKNVSAYVPGLGTALDSDFAKNDLKRARDTAIGAREYDQSSASIVWLGYDAPQLPDNDNLLHSGAVMSSERAEKGAPAYNSFMSGLSATNENDDPHVTSIGHSYGSRTVGAASQLDGGIPGADDIILIGSPGVGVDRAEDMGVGKENVYVGAAENDPVSKLPSKEEAIAYPLSGFVPGGAILREVSDLGDDDLWFGKDPASEAFGAQRFAVDDGPRPIIDGEGATPAHSNYFNPEKDPMSADNIAKIVAGQPETIDTERHR</sequence>